<feature type="region of interest" description="Disordered" evidence="1">
    <location>
        <begin position="36"/>
        <end position="56"/>
    </location>
</feature>
<reference evidence="2 3" key="1">
    <citation type="submission" date="2013-12" db="EMBL/GenBank/DDBJ databases">
        <authorList>
            <person name="Cubeta M."/>
            <person name="Pakala S."/>
            <person name="Fedorova N."/>
            <person name="Thomas E."/>
            <person name="Dean R."/>
            <person name="Jabaji S."/>
            <person name="Neate S."/>
            <person name="Toda T."/>
            <person name="Tavantzis S."/>
            <person name="Vilgalys R."/>
            <person name="Bharathan N."/>
            <person name="Pakala S."/>
            <person name="Losada L.S."/>
            <person name="Zafar N."/>
            <person name="Nierman W."/>
        </authorList>
    </citation>
    <scope>NUCLEOTIDE SEQUENCE [LARGE SCALE GENOMIC DNA]</scope>
    <source>
        <strain evidence="2 3">123E</strain>
    </source>
</reference>
<dbReference type="HOGENOM" id="CLU_419287_0_0_1"/>
<dbReference type="Proteomes" id="UP000027456">
    <property type="component" value="Unassembled WGS sequence"/>
</dbReference>
<dbReference type="InterPro" id="IPR011333">
    <property type="entry name" value="SKP1/BTB/POZ_sf"/>
</dbReference>
<gene>
    <name evidence="2" type="ORF">V565_098370</name>
</gene>
<dbReference type="EMBL" id="AZST01000352">
    <property type="protein sequence ID" value="KEP49542.1"/>
    <property type="molecule type" value="Genomic_DNA"/>
</dbReference>
<name>A0A074SHP4_9AGAM</name>
<evidence type="ECO:0008006" key="4">
    <source>
        <dbReference type="Google" id="ProtNLM"/>
    </source>
</evidence>
<evidence type="ECO:0000313" key="3">
    <source>
        <dbReference type="Proteomes" id="UP000027456"/>
    </source>
</evidence>
<dbReference type="Gene3D" id="3.30.710.10">
    <property type="entry name" value="Potassium Channel Kv1.1, Chain A"/>
    <property type="match status" value="1"/>
</dbReference>
<accession>A0A074SHP4</accession>
<sequence>MEDIEQWARPHLEQILRSSGRLLALGIDAAFRRYNDQGNNGKESNSEGKGKDVEEEPSKVEEFCSFRLVEVISYARVISSTSMLNDSLGILQYYCSRLGDNNSASASEFLIGLFQMPSLRQTNDPIFGSVFLVLLHKGNKLWSHNLFTHMDRMALFSAQSYLTPLPDSLKTNASLLFTKPVSSKALIKTFADNAVNYTCTERQCRVDMFTFWQESFDDKYYGHINSREFAVSMKALISLASRRLDFSCKIRKWRNAYGNTDEIYDLSLTRDPKYYFEDGSVTFRVCQILFKVHTSLIKAHSEHFFNRPDLAGGPTALRGTSDEDAIVIPDIQPSQFRNLLKVVYCLPGNNFVTRPSTLNKGSIVCNFDCYLDVALLSRKFAMRDIEQWAGSQLGDLIHRGGKTLVAEFDAFYEHDESKLDDLDPEPGNKLVPHANYYSSAYRFIEVMRYARATSDDSLLHNTLCTFQLYCIDTDILVEFLVSYLRIPGLRDTDSSLFGFLFLTLLHRGNQVWIGDVFTQADRVAFFSAQSFLTPLPESLKASLITPLFTKPTSGNDFIRVLFKDTRVADGCHEDFFHVWEKEFPAAYYENVNSKEFSVSVQALTTLPLRRLNLGARLRQPRHKCKPCYRQILEQLDQDIQEVFARLAGYYNAYE</sequence>
<organism evidence="2 3">
    <name type="scientific">Rhizoctonia solani 123E</name>
    <dbReference type="NCBI Taxonomy" id="1423351"/>
    <lineage>
        <taxon>Eukaryota</taxon>
        <taxon>Fungi</taxon>
        <taxon>Dikarya</taxon>
        <taxon>Basidiomycota</taxon>
        <taxon>Agaricomycotina</taxon>
        <taxon>Agaricomycetes</taxon>
        <taxon>Cantharellales</taxon>
        <taxon>Ceratobasidiaceae</taxon>
        <taxon>Rhizoctonia</taxon>
    </lineage>
</organism>
<evidence type="ECO:0000313" key="2">
    <source>
        <dbReference type="EMBL" id="KEP49542.1"/>
    </source>
</evidence>
<evidence type="ECO:0000256" key="1">
    <source>
        <dbReference type="SAM" id="MobiDB-lite"/>
    </source>
</evidence>
<dbReference type="OrthoDB" id="3238373at2759"/>
<feature type="compositionally biased region" description="Basic and acidic residues" evidence="1">
    <location>
        <begin position="44"/>
        <end position="56"/>
    </location>
</feature>
<comment type="caution">
    <text evidence="2">The sequence shown here is derived from an EMBL/GenBank/DDBJ whole genome shotgun (WGS) entry which is preliminary data.</text>
</comment>
<keyword evidence="3" id="KW-1185">Reference proteome</keyword>
<protein>
    <recommendedName>
        <fullName evidence="4">BTB domain-containing protein</fullName>
    </recommendedName>
</protein>
<proteinExistence type="predicted"/>
<dbReference type="AlphaFoldDB" id="A0A074SHP4"/>